<evidence type="ECO:0000313" key="2">
    <source>
        <dbReference type="Proteomes" id="UP001149821"/>
    </source>
</evidence>
<gene>
    <name evidence="1" type="ORF">LRP49_25245</name>
</gene>
<dbReference type="Gene3D" id="2.60.40.2030">
    <property type="match status" value="1"/>
</dbReference>
<accession>A0ABT5QU22</accession>
<sequence length="93" mass="9943">FDLAEQGVERGDITGLTINNKVLTDEEIDAVFAGTYTQSISGGNTAFEVIFETRDDKRFEGNESFTLNVSADTGIVVDGTDASLTLTDSKDAT</sequence>
<comment type="caution">
    <text evidence="1">The sequence shown here is derived from an EMBL/GenBank/DDBJ whole genome shotgun (WGS) entry which is preliminary data.</text>
</comment>
<protein>
    <recommendedName>
        <fullName evidence="3">Calx-beta domain-containing protein</fullName>
    </recommendedName>
</protein>
<evidence type="ECO:0008006" key="3">
    <source>
        <dbReference type="Google" id="ProtNLM"/>
    </source>
</evidence>
<feature type="non-terminal residue" evidence="1">
    <location>
        <position position="1"/>
    </location>
</feature>
<evidence type="ECO:0000313" key="1">
    <source>
        <dbReference type="EMBL" id="MDD1784479.1"/>
    </source>
</evidence>
<feature type="non-terminal residue" evidence="1">
    <location>
        <position position="93"/>
    </location>
</feature>
<keyword evidence="2" id="KW-1185">Reference proteome</keyword>
<dbReference type="EMBL" id="JAJUBB010000089">
    <property type="protein sequence ID" value="MDD1784479.1"/>
    <property type="molecule type" value="Genomic_DNA"/>
</dbReference>
<name>A0ABT5QU22_9GAMM</name>
<reference evidence="1" key="1">
    <citation type="submission" date="2021-12" db="EMBL/GenBank/DDBJ databases">
        <title>Enterovibrio ZSDZ35 sp. nov. and Enterovibrio ZSDZ42 sp. nov., isolated from coastal seawater in Qingdao.</title>
        <authorList>
            <person name="Zhang P."/>
        </authorList>
    </citation>
    <scope>NUCLEOTIDE SEQUENCE</scope>
    <source>
        <strain evidence="1">ZSDZ35</strain>
    </source>
</reference>
<dbReference type="InterPro" id="IPR038081">
    <property type="entry name" value="CalX-like_sf"/>
</dbReference>
<proteinExistence type="predicted"/>
<organism evidence="1 2">
    <name type="scientific">Enterovibrio qingdaonensis</name>
    <dbReference type="NCBI Taxonomy" id="2899818"/>
    <lineage>
        <taxon>Bacteria</taxon>
        <taxon>Pseudomonadati</taxon>
        <taxon>Pseudomonadota</taxon>
        <taxon>Gammaproteobacteria</taxon>
        <taxon>Vibrionales</taxon>
        <taxon>Vibrionaceae</taxon>
        <taxon>Enterovibrio</taxon>
    </lineage>
</organism>
<dbReference type="SUPFAM" id="SSF141072">
    <property type="entry name" value="CalX-like"/>
    <property type="match status" value="1"/>
</dbReference>
<dbReference type="Proteomes" id="UP001149821">
    <property type="component" value="Unassembled WGS sequence"/>
</dbReference>
<dbReference type="RefSeq" id="WP_274146428.1">
    <property type="nucleotide sequence ID" value="NZ_JAJUBB010000089.1"/>
</dbReference>